<dbReference type="InterPro" id="IPR031974">
    <property type="entry name" value="PDCD7"/>
</dbReference>
<keyword evidence="1" id="KW-1185">Reference proteome</keyword>
<evidence type="ECO:0000313" key="2">
    <source>
        <dbReference type="RefSeq" id="XP_051863447.1"/>
    </source>
</evidence>
<name>A0A9C6TBG9_DROAB</name>
<dbReference type="RefSeq" id="XP_051863447.1">
    <property type="nucleotide sequence ID" value="XM_052007487.1"/>
</dbReference>
<dbReference type="OrthoDB" id="2289628at2759"/>
<accession>A0A9C6TBG9</accession>
<dbReference type="Proteomes" id="UP000515160">
    <property type="component" value="Chromosome 2R"/>
</dbReference>
<reference evidence="2" key="1">
    <citation type="submission" date="2025-08" db="UniProtKB">
        <authorList>
            <consortium name="RefSeq"/>
        </authorList>
    </citation>
    <scope>IDENTIFICATION</scope>
    <source>
        <strain evidence="2">15112-1751.03</strain>
        <tissue evidence="2">Whole Adult</tissue>
    </source>
</reference>
<gene>
    <name evidence="2" type="primary">LOC127566043</name>
</gene>
<dbReference type="GeneID" id="127566043"/>
<organism evidence="1 2">
    <name type="scientific">Drosophila albomicans</name>
    <name type="common">Fruit fly</name>
    <dbReference type="NCBI Taxonomy" id="7291"/>
    <lineage>
        <taxon>Eukaryota</taxon>
        <taxon>Metazoa</taxon>
        <taxon>Ecdysozoa</taxon>
        <taxon>Arthropoda</taxon>
        <taxon>Hexapoda</taxon>
        <taxon>Insecta</taxon>
        <taxon>Pterygota</taxon>
        <taxon>Neoptera</taxon>
        <taxon>Endopterygota</taxon>
        <taxon>Diptera</taxon>
        <taxon>Brachycera</taxon>
        <taxon>Muscomorpha</taxon>
        <taxon>Ephydroidea</taxon>
        <taxon>Drosophilidae</taxon>
        <taxon>Drosophila</taxon>
    </lineage>
</organism>
<dbReference type="AlphaFoldDB" id="A0A9C6TBG9"/>
<protein>
    <submittedName>
        <fullName evidence="2">Uncharacterized protein LOC127566043</fullName>
    </submittedName>
</protein>
<proteinExistence type="predicted"/>
<dbReference type="Pfam" id="PF16021">
    <property type="entry name" value="PDCD7"/>
    <property type="match status" value="1"/>
</dbReference>
<evidence type="ECO:0000313" key="1">
    <source>
        <dbReference type="Proteomes" id="UP000515160"/>
    </source>
</evidence>
<sequence>MPHTLKLSEIKTNITTIIQNLQQLETVGSSQNNNFNADESATLQQQTTALLSSLEELPAKQIARLQLQRKRRRQQIKQKCKKQKRVNRAYARHFKDTKVIAQSLSNEAQPSQTTTKTAQHITLKKLHDANNKIKTFDLLERLYNARGGEKDLNQRLSRMRAVWRRVKQECENATGGETSLNLEAQWNQVIFGNSCTAFEHRRSQKKQHLQQLIQCRFVWDSYISNGSDATFIPSGWVLPPENPSPEWAEFLCE</sequence>